<comment type="similarity">
    <text evidence="1">Belongs to the AHA1 family.</text>
</comment>
<accession>A0A7W5A0F7</accession>
<evidence type="ECO:0000256" key="1">
    <source>
        <dbReference type="ARBA" id="ARBA00006817"/>
    </source>
</evidence>
<comment type="caution">
    <text evidence="3">The sequence shown here is derived from an EMBL/GenBank/DDBJ whole genome shotgun (WGS) entry which is preliminary data.</text>
</comment>
<dbReference type="CDD" id="cd08899">
    <property type="entry name" value="SRPBCC_CalC_Aha1-like_6"/>
    <property type="match status" value="1"/>
</dbReference>
<protein>
    <submittedName>
        <fullName evidence="3">Uncharacterized protein YndB with AHSA1/START domain</fullName>
    </submittedName>
</protein>
<dbReference type="RefSeq" id="WP_221208409.1">
    <property type="nucleotide sequence ID" value="NZ_BMQT01000001.1"/>
</dbReference>
<evidence type="ECO:0000259" key="2">
    <source>
        <dbReference type="Pfam" id="PF08327"/>
    </source>
</evidence>
<evidence type="ECO:0000313" key="3">
    <source>
        <dbReference type="EMBL" id="MBB3087170.1"/>
    </source>
</evidence>
<evidence type="ECO:0000313" key="4">
    <source>
        <dbReference type="Proteomes" id="UP000577707"/>
    </source>
</evidence>
<proteinExistence type="inferred from homology"/>
<dbReference type="InterPro" id="IPR013538">
    <property type="entry name" value="ASHA1/2-like_C"/>
</dbReference>
<sequence>MSTPPFIPADHLGAVNRALTTTTRGGEELRMLVVERSYDATPDEVWDALTTKERIPRWLMPVTGDFEVGGRYQLEGNAGGEILACARPKLLSITWDYGDMSSWVDATLTAAGDRTLLRLEHSAPVTPEQWKEFGPSAVGIGWEQMLLALALHLPAPEAEKMDPMSPDALPAMIEHTKGSAAAWVEADIAFGTDPEQARAAGERCVAAYTAMPEPE</sequence>
<gene>
    <name evidence="3" type="ORF">FHS12_000093</name>
</gene>
<dbReference type="Pfam" id="PF08327">
    <property type="entry name" value="AHSA1"/>
    <property type="match status" value="1"/>
</dbReference>
<keyword evidence="4" id="KW-1185">Reference proteome</keyword>
<feature type="domain" description="Activator of Hsp90 ATPase homologue 1/2-like C-terminal" evidence="2">
    <location>
        <begin position="39"/>
        <end position="150"/>
    </location>
</feature>
<dbReference type="InterPro" id="IPR023393">
    <property type="entry name" value="START-like_dom_sf"/>
</dbReference>
<dbReference type="Proteomes" id="UP000577707">
    <property type="component" value="Unassembled WGS sequence"/>
</dbReference>
<organism evidence="3 4">
    <name type="scientific">Nocardioides albus</name>
    <dbReference type="NCBI Taxonomy" id="1841"/>
    <lineage>
        <taxon>Bacteria</taxon>
        <taxon>Bacillati</taxon>
        <taxon>Actinomycetota</taxon>
        <taxon>Actinomycetes</taxon>
        <taxon>Propionibacteriales</taxon>
        <taxon>Nocardioidaceae</taxon>
        <taxon>Nocardioides</taxon>
    </lineage>
</organism>
<reference evidence="3 4" key="1">
    <citation type="submission" date="2020-08" db="EMBL/GenBank/DDBJ databases">
        <title>Genomic Encyclopedia of Type Strains, Phase III (KMG-III): the genomes of soil and plant-associated and newly described type strains.</title>
        <authorList>
            <person name="Whitman W."/>
        </authorList>
    </citation>
    <scope>NUCLEOTIDE SEQUENCE [LARGE SCALE GENOMIC DNA]</scope>
    <source>
        <strain evidence="3 4">CECT 3302</strain>
    </source>
</reference>
<name>A0A7W5A0F7_9ACTN</name>
<dbReference type="EMBL" id="JACHXG010000001">
    <property type="protein sequence ID" value="MBB3087170.1"/>
    <property type="molecule type" value="Genomic_DNA"/>
</dbReference>
<dbReference type="SUPFAM" id="SSF55961">
    <property type="entry name" value="Bet v1-like"/>
    <property type="match status" value="1"/>
</dbReference>
<dbReference type="Gene3D" id="3.30.530.20">
    <property type="match status" value="1"/>
</dbReference>
<dbReference type="AlphaFoldDB" id="A0A7W5A0F7"/>